<dbReference type="Proteomes" id="UP000598297">
    <property type="component" value="Unassembled WGS sequence"/>
</dbReference>
<feature type="transmembrane region" description="Helical" evidence="1">
    <location>
        <begin position="467"/>
        <end position="488"/>
    </location>
</feature>
<name>A0A964UTB2_9ACTN</name>
<dbReference type="EMBL" id="JAAAHS010000163">
    <property type="protein sequence ID" value="NBE53758.1"/>
    <property type="molecule type" value="Genomic_DNA"/>
</dbReference>
<organism evidence="2 3">
    <name type="scientific">Streptomyces boluensis</name>
    <dbReference type="NCBI Taxonomy" id="1775135"/>
    <lineage>
        <taxon>Bacteria</taxon>
        <taxon>Bacillati</taxon>
        <taxon>Actinomycetota</taxon>
        <taxon>Actinomycetes</taxon>
        <taxon>Kitasatosporales</taxon>
        <taxon>Streptomycetaceae</taxon>
        <taxon>Streptomyces</taxon>
    </lineage>
</organism>
<dbReference type="Gene3D" id="2.160.20.80">
    <property type="entry name" value="E3 ubiquitin-protein ligase SopA"/>
    <property type="match status" value="1"/>
</dbReference>
<dbReference type="OrthoDB" id="3602494at2"/>
<protein>
    <recommendedName>
        <fullName evidence="4">Pentapeptide repeat-containing protein</fullName>
    </recommendedName>
</protein>
<accession>A0A964UTB2</accession>
<dbReference type="Pfam" id="PF13576">
    <property type="entry name" value="Pentapeptide_3"/>
    <property type="match status" value="1"/>
</dbReference>
<keyword evidence="1" id="KW-1133">Transmembrane helix</keyword>
<gene>
    <name evidence="2" type="ORF">GUY60_20500</name>
</gene>
<evidence type="ECO:0000313" key="3">
    <source>
        <dbReference type="Proteomes" id="UP000598297"/>
    </source>
</evidence>
<comment type="caution">
    <text evidence="2">The sequence shown here is derived from an EMBL/GenBank/DDBJ whole genome shotgun (WGS) entry which is preliminary data.</text>
</comment>
<sequence>MTTSAPPDWPHCGDGAGPGSDLVGCTGRKVEPYTNCLAHLSAGDRAAYLSGLEPGFSVDHRGTLLSAELLDGILAQLKDPDTNQARLGEARFDRARFTDNVRFIDVHIDGNATFTGATFHDDASFVNIQVEGDALFNGSTVRHATFNRAEISGDLRFDGAPVEWADFQSVKIGGALELCDTHFTFGVNFNDVHIGGNANLEALSAQWVSFTDTVFDRTSHLGPLLCTSHFSLLKTEFKHAVIIEAATPSLTCQGVHWSATAALRLRYAAVDMSDAFLEYPVSVAFNSRPFYLYGIGDDLEEPEMGSDSVRMLSLRGVDAAHLTLTDIDLTECLFAGTIHLDQLRLEGAYPMLPVPSGLRWHGWLPIHWTSRRTLAEEHHWRAGRSTASDGWAAAPVNSEVLKPIALAPVYRQLRKAFEDAKHEPGAADFYYGEMEMRRHADDIPGAERALLTAYWLLSGYGLRAARAIGWLIAAMLTTITLMMGFGLPNEAPRQEIVREKVDGEWTTIIDKPDPKNPTGDRFNKERFEEALNVTLNSVVFRSSGEDLTKAGGYIEMASRFLEPVLLGFAALAIRGRVKRGS</sequence>
<keyword evidence="3" id="KW-1185">Reference proteome</keyword>
<keyword evidence="1" id="KW-0812">Transmembrane</keyword>
<evidence type="ECO:0008006" key="4">
    <source>
        <dbReference type="Google" id="ProtNLM"/>
    </source>
</evidence>
<proteinExistence type="predicted"/>
<keyword evidence="1" id="KW-0472">Membrane</keyword>
<dbReference type="InterPro" id="IPR001646">
    <property type="entry name" value="5peptide_repeat"/>
</dbReference>
<dbReference type="AlphaFoldDB" id="A0A964UTB2"/>
<evidence type="ECO:0000313" key="2">
    <source>
        <dbReference type="EMBL" id="NBE53758.1"/>
    </source>
</evidence>
<evidence type="ECO:0000256" key="1">
    <source>
        <dbReference type="SAM" id="Phobius"/>
    </source>
</evidence>
<reference evidence="2" key="1">
    <citation type="submission" date="2020-01" db="EMBL/GenBank/DDBJ databases">
        <title>Whole-genome analyses of novel actinobacteria.</title>
        <authorList>
            <person name="Sahin N."/>
        </authorList>
    </citation>
    <scope>NUCLEOTIDE SEQUENCE</scope>
    <source>
        <strain evidence="2">YC537</strain>
    </source>
</reference>